<dbReference type="eggNOG" id="ENOG502QU2R">
    <property type="taxonomic scope" value="Eukaryota"/>
</dbReference>
<dbReference type="Pfam" id="PF03417">
    <property type="entry name" value="AAT"/>
    <property type="match status" value="1"/>
</dbReference>
<dbReference type="AlphaFoldDB" id="E0VXG3"/>
<dbReference type="OrthoDB" id="189997at2759"/>
<dbReference type="PANTHER" id="PTHR34180:SF1">
    <property type="entry name" value="BETA-ALANYL-DOPAMINE_CARCININE HYDROLASE"/>
    <property type="match status" value="1"/>
</dbReference>
<dbReference type="Proteomes" id="UP000009046">
    <property type="component" value="Unassembled WGS sequence"/>
</dbReference>
<evidence type="ECO:0000313" key="4">
    <source>
        <dbReference type="Proteomes" id="UP000009046"/>
    </source>
</evidence>
<name>E0VXG3_PEDHC</name>
<dbReference type="NCBIfam" id="NF040521">
    <property type="entry name" value="C45_proenzyme"/>
    <property type="match status" value="1"/>
</dbReference>
<dbReference type="KEGG" id="phu:Phum_PHUM500250"/>
<dbReference type="FunCoup" id="E0VXG3">
    <property type="interactions" value="161"/>
</dbReference>
<dbReference type="MEROPS" id="C45.A01"/>
<dbReference type="InterPro" id="IPR047801">
    <property type="entry name" value="Peptidase_C45"/>
</dbReference>
<evidence type="ECO:0000259" key="1">
    <source>
        <dbReference type="Pfam" id="PF03417"/>
    </source>
</evidence>
<keyword evidence="4" id="KW-1185">Reference proteome</keyword>
<reference evidence="2" key="2">
    <citation type="submission" date="2007-04" db="EMBL/GenBank/DDBJ databases">
        <title>The genome of the human body louse.</title>
        <authorList>
            <consortium name="The Human Body Louse Genome Consortium"/>
            <person name="Kirkness E."/>
            <person name="Walenz B."/>
            <person name="Hass B."/>
            <person name="Bruggner R."/>
            <person name="Strausberg R."/>
        </authorList>
    </citation>
    <scope>NUCLEOTIDE SEQUENCE</scope>
    <source>
        <strain evidence="2">USDA</strain>
    </source>
</reference>
<reference evidence="2" key="1">
    <citation type="submission" date="2007-04" db="EMBL/GenBank/DDBJ databases">
        <title>Annotation of Pediculus humanus corporis strain USDA.</title>
        <authorList>
            <person name="Kirkness E."/>
            <person name="Hannick L."/>
            <person name="Hass B."/>
            <person name="Bruggner R."/>
            <person name="Lawson D."/>
            <person name="Bidwell S."/>
            <person name="Joardar V."/>
            <person name="Caler E."/>
            <person name="Walenz B."/>
            <person name="Inman J."/>
            <person name="Schobel S."/>
            <person name="Galinsky K."/>
            <person name="Amedeo P."/>
            <person name="Strausberg R."/>
        </authorList>
    </citation>
    <scope>NUCLEOTIDE SEQUENCE</scope>
    <source>
        <strain evidence="2">USDA</strain>
    </source>
</reference>
<dbReference type="EMBL" id="DS235832">
    <property type="protein sequence ID" value="EEB18069.1"/>
    <property type="molecule type" value="Genomic_DNA"/>
</dbReference>
<proteinExistence type="predicted"/>
<reference evidence="3" key="3">
    <citation type="submission" date="2021-02" db="UniProtKB">
        <authorList>
            <consortium name="EnsemblMetazoa"/>
        </authorList>
    </citation>
    <scope>IDENTIFICATION</scope>
    <source>
        <strain evidence="3">USDA</strain>
    </source>
</reference>
<evidence type="ECO:0000313" key="3">
    <source>
        <dbReference type="EnsemblMetazoa" id="PHUM500250-PA"/>
    </source>
</evidence>
<feature type="domain" description="Peptidase C45 hydrolase" evidence="1">
    <location>
        <begin position="124"/>
        <end position="367"/>
    </location>
</feature>
<dbReference type="EMBL" id="AAZO01006065">
    <property type="status" value="NOT_ANNOTATED_CDS"/>
    <property type="molecule type" value="Genomic_DNA"/>
</dbReference>
<dbReference type="InParanoid" id="E0VXG3"/>
<protein>
    <recommendedName>
        <fullName evidence="1">Peptidase C45 hydrolase domain-containing protein</fullName>
    </recommendedName>
</protein>
<evidence type="ECO:0000313" key="2">
    <source>
        <dbReference type="EMBL" id="EEB18069.1"/>
    </source>
</evidence>
<dbReference type="Gene3D" id="1.10.10.2120">
    <property type="match status" value="1"/>
</dbReference>
<dbReference type="InterPro" id="IPR005079">
    <property type="entry name" value="Peptidase_C45_hydrolase"/>
</dbReference>
<dbReference type="Gene3D" id="3.60.60.10">
    <property type="entry name" value="Penicillin V Acylase, Chain A"/>
    <property type="match status" value="1"/>
</dbReference>
<dbReference type="EnsemblMetazoa" id="PHUM500250-RA">
    <property type="protein sequence ID" value="PHUM500250-PA"/>
    <property type="gene ID" value="PHUM500250"/>
</dbReference>
<dbReference type="InterPro" id="IPR047794">
    <property type="entry name" value="C45_proenzyme-like"/>
</dbReference>
<dbReference type="GeneID" id="8236327"/>
<dbReference type="VEuPathDB" id="VectorBase:PHUM500250"/>
<gene>
    <name evidence="3" type="primary">8236327</name>
    <name evidence="2" type="ORF">Phum_PHUM500250</name>
</gene>
<sequence>MPIEMIETRNSIPFIYVKGNHYEIGFDVGRTFRHMIQSYLNIHTSLNKFYLKIYDTPNGRKAYENTLDEVKKNFPHYVDEIQGTADGANVPFHKLFLLHMDEILLQTENISNLESCAGCSSIFCNNGEQKLLGHNEDALAETLGHFYFVSAHVVNSEPKGKWKTTEEKFTSLCYAGMLPGFTMSYNRHGFVFSINVIRVKNMQSGKTPRTIMTRALLGAKNFSDVNDILMDSGTGIGDGVSVNFTFLNDINQTFYNAEVGPAHFPKTHSLIHMEKGKMGEHFYHCNRFLRLDVPEVESPLIDSSKHRETVITDSQAPKNLTDATNILGDDSDNNYPIYRERGIVRTIATGIFDFKKATLSVYTDNPKTNKPIFELPMF</sequence>
<accession>E0VXG3</accession>
<dbReference type="PANTHER" id="PTHR34180">
    <property type="entry name" value="PEPTIDASE C45"/>
    <property type="match status" value="1"/>
</dbReference>
<dbReference type="RefSeq" id="XP_002430807.1">
    <property type="nucleotide sequence ID" value="XM_002430762.1"/>
</dbReference>
<dbReference type="STRING" id="121224.E0VXG3"/>
<organism>
    <name type="scientific">Pediculus humanus subsp. corporis</name>
    <name type="common">Body louse</name>
    <dbReference type="NCBI Taxonomy" id="121224"/>
    <lineage>
        <taxon>Eukaryota</taxon>
        <taxon>Metazoa</taxon>
        <taxon>Ecdysozoa</taxon>
        <taxon>Arthropoda</taxon>
        <taxon>Hexapoda</taxon>
        <taxon>Insecta</taxon>
        <taxon>Pterygota</taxon>
        <taxon>Neoptera</taxon>
        <taxon>Paraneoptera</taxon>
        <taxon>Psocodea</taxon>
        <taxon>Troctomorpha</taxon>
        <taxon>Phthiraptera</taxon>
        <taxon>Anoplura</taxon>
        <taxon>Pediculidae</taxon>
        <taxon>Pediculus</taxon>
    </lineage>
</organism>
<dbReference type="OMA" id="DKYPIYM"/>
<dbReference type="HOGENOM" id="CLU_058523_0_0_1"/>
<dbReference type="CTD" id="8236327"/>